<dbReference type="Proteomes" id="UP001430848">
    <property type="component" value="Unassembled WGS sequence"/>
</dbReference>
<name>A0ABR1P7Z6_DIAER</name>
<evidence type="ECO:0000313" key="3">
    <source>
        <dbReference type="Proteomes" id="UP001430848"/>
    </source>
</evidence>
<reference evidence="2 3" key="1">
    <citation type="submission" date="2024-02" db="EMBL/GenBank/DDBJ databases">
        <title>De novo assembly and annotation of 12 fungi associated with fruit tree decline syndrome in Ontario, Canada.</title>
        <authorList>
            <person name="Sulman M."/>
            <person name="Ellouze W."/>
            <person name="Ilyukhin E."/>
        </authorList>
    </citation>
    <scope>NUCLEOTIDE SEQUENCE [LARGE SCALE GENOMIC DNA]</scope>
    <source>
        <strain evidence="2 3">M169</strain>
    </source>
</reference>
<gene>
    <name evidence="2" type="ORF">SLS63_006575</name>
</gene>
<keyword evidence="3" id="KW-1185">Reference proteome</keyword>
<dbReference type="EMBL" id="JAKNSF020000032">
    <property type="protein sequence ID" value="KAK7728714.1"/>
    <property type="molecule type" value="Genomic_DNA"/>
</dbReference>
<dbReference type="PANTHER" id="PTHR10039:SF5">
    <property type="entry name" value="NACHT DOMAIN-CONTAINING PROTEIN"/>
    <property type="match status" value="1"/>
</dbReference>
<feature type="domain" description="DUF7791" evidence="1">
    <location>
        <begin position="56"/>
        <end position="189"/>
    </location>
</feature>
<dbReference type="PANTHER" id="PTHR10039">
    <property type="entry name" value="AMELOGENIN"/>
    <property type="match status" value="1"/>
</dbReference>
<dbReference type="Pfam" id="PF25053">
    <property type="entry name" value="DUF7791"/>
    <property type="match status" value="1"/>
</dbReference>
<dbReference type="InterPro" id="IPR056693">
    <property type="entry name" value="DUF7791"/>
</dbReference>
<comment type="caution">
    <text evidence="2">The sequence shown here is derived from an EMBL/GenBank/DDBJ whole genome shotgun (WGS) entry which is preliminary data.</text>
</comment>
<proteinExistence type="predicted"/>
<accession>A0ABR1P7Z6</accession>
<protein>
    <recommendedName>
        <fullName evidence="1">DUF7791 domain-containing protein</fullName>
    </recommendedName>
</protein>
<evidence type="ECO:0000259" key="1">
    <source>
        <dbReference type="Pfam" id="PF25053"/>
    </source>
</evidence>
<evidence type="ECO:0000313" key="2">
    <source>
        <dbReference type="EMBL" id="KAK7728714.1"/>
    </source>
</evidence>
<sequence length="378" mass="43995">MEITDRADGVFLWVFLVIREMRNGLTNNDNLSDLWKRLEALPTDLERFFRHILMSVEDIYHEKMASTLLITSACESPLEDVIYLLHEEEYEDAHYAINTPIESYYLETPPATRINALSKGLLELRPRQRHYANGESVEQMLVEFLHRTVRDFLRTREMAMFLEEKRKRSFLTYRSIFKAHLALIKHTRFTGEIDEAVFMLGFDCGNAHSLAEDAIVSALRYASLAMDEDEEETIELLDDLEWSLHIKATTGKLNFLDAEDKEALIERTAVFFRQYLLFLDLPGYISRKLSFERDYFSSVPHALLHVLSGVTPRPPLFPRSHGQMLTPKKAQTVQILLSNGHCPNGAEESWRRRKNYSLDSAIVRIWRFPNRAVLSEYS</sequence>
<organism evidence="2 3">
    <name type="scientific">Diaporthe eres</name>
    <name type="common">Phomopsis oblonga</name>
    <dbReference type="NCBI Taxonomy" id="83184"/>
    <lineage>
        <taxon>Eukaryota</taxon>
        <taxon>Fungi</taxon>
        <taxon>Dikarya</taxon>
        <taxon>Ascomycota</taxon>
        <taxon>Pezizomycotina</taxon>
        <taxon>Sordariomycetes</taxon>
        <taxon>Sordariomycetidae</taxon>
        <taxon>Diaporthales</taxon>
        <taxon>Diaporthaceae</taxon>
        <taxon>Diaporthe</taxon>
        <taxon>Diaporthe eres species complex</taxon>
    </lineage>
</organism>